<feature type="non-terminal residue" evidence="1">
    <location>
        <position position="70"/>
    </location>
</feature>
<dbReference type="Proteomes" id="UP000214596">
    <property type="component" value="Unassembled WGS sequence"/>
</dbReference>
<dbReference type="EMBL" id="NIXT01005828">
    <property type="protein sequence ID" value="OXD86281.1"/>
    <property type="molecule type" value="Genomic_DNA"/>
</dbReference>
<comment type="caution">
    <text evidence="1">The sequence shown here is derived from an EMBL/GenBank/DDBJ whole genome shotgun (WGS) entry which is preliminary data.</text>
</comment>
<feature type="non-terminal residue" evidence="1">
    <location>
        <position position="1"/>
    </location>
</feature>
<name>A0A227FZ74_VIBPH</name>
<sequence>EAKEHGISLTITSQGDYQFVAMNGDELHTEESFDALSKKEQEQFSDSIDALEVSLRSMVRELTEWEDTYS</sequence>
<reference evidence="1 2" key="1">
    <citation type="journal article" date="2017" name="Appl. Environ. Microbiol.">
        <title>Parallel evolution of two clades of a major Atlantic endemic Vibrio parahaemolyticus pathogen lineage by independent acquisition of related pathogenicity islands.</title>
        <authorList>
            <person name="Xu F."/>
            <person name="Gonzalez-Escalona N."/>
            <person name="Drees K.P."/>
            <person name="Sebra R.P."/>
            <person name="Cooper V.S."/>
            <person name="Jones S.H."/>
            <person name="Whistler C.A."/>
        </authorList>
    </citation>
    <scope>NUCLEOTIDE SEQUENCE [LARGE SCALE GENOMIC DNA]</scope>
    <source>
        <strain evidence="1 2">MAVP-3</strain>
    </source>
</reference>
<evidence type="ECO:0000313" key="1">
    <source>
        <dbReference type="EMBL" id="OXD86281.1"/>
    </source>
</evidence>
<accession>A0A227FZ74</accession>
<gene>
    <name evidence="1" type="ORF">CA163_40620</name>
</gene>
<proteinExistence type="predicted"/>
<dbReference type="AlphaFoldDB" id="A0A227FZ74"/>
<evidence type="ECO:0000313" key="2">
    <source>
        <dbReference type="Proteomes" id="UP000214596"/>
    </source>
</evidence>
<protein>
    <submittedName>
        <fullName evidence="1">Uncharacterized protein</fullName>
    </submittedName>
</protein>
<organism evidence="1 2">
    <name type="scientific">Vibrio parahaemolyticus</name>
    <dbReference type="NCBI Taxonomy" id="670"/>
    <lineage>
        <taxon>Bacteria</taxon>
        <taxon>Pseudomonadati</taxon>
        <taxon>Pseudomonadota</taxon>
        <taxon>Gammaproteobacteria</taxon>
        <taxon>Vibrionales</taxon>
        <taxon>Vibrionaceae</taxon>
        <taxon>Vibrio</taxon>
    </lineage>
</organism>